<accession>A0A2P5DK32</accession>
<reference evidence="4" key="1">
    <citation type="submission" date="2016-06" db="EMBL/GenBank/DDBJ databases">
        <title>Parallel loss of symbiosis genes in relatives of nitrogen-fixing non-legume Parasponia.</title>
        <authorList>
            <person name="Van Velzen R."/>
            <person name="Holmer R."/>
            <person name="Bu F."/>
            <person name="Rutten L."/>
            <person name="Van Zeijl A."/>
            <person name="Liu W."/>
            <person name="Santuari L."/>
            <person name="Cao Q."/>
            <person name="Sharma T."/>
            <person name="Shen D."/>
            <person name="Roswanjaya Y."/>
            <person name="Wardhani T."/>
            <person name="Kalhor M.S."/>
            <person name="Jansen J."/>
            <person name="Van den Hoogen J."/>
            <person name="Gungor B."/>
            <person name="Hartog M."/>
            <person name="Hontelez J."/>
            <person name="Verver J."/>
            <person name="Yang W.-C."/>
            <person name="Schijlen E."/>
            <person name="Repin R."/>
            <person name="Schilthuizen M."/>
            <person name="Schranz E."/>
            <person name="Heidstra R."/>
            <person name="Miyata K."/>
            <person name="Fedorova E."/>
            <person name="Kohlen W."/>
            <person name="Bisseling T."/>
            <person name="Smit S."/>
            <person name="Geurts R."/>
        </authorList>
    </citation>
    <scope>NUCLEOTIDE SEQUENCE [LARGE SCALE GENOMIC DNA]</scope>
    <source>
        <strain evidence="4">cv. RG33-2</strain>
    </source>
</reference>
<dbReference type="InterPro" id="IPR051504">
    <property type="entry name" value="Plant_metabolite_acyltrans"/>
</dbReference>
<dbReference type="Gene3D" id="3.30.559.10">
    <property type="entry name" value="Chloramphenicol acetyltransferase-like domain"/>
    <property type="match status" value="2"/>
</dbReference>
<keyword evidence="4" id="KW-1185">Reference proteome</keyword>
<dbReference type="STRING" id="63057.A0A2P5DK32"/>
<evidence type="ECO:0000313" key="4">
    <source>
        <dbReference type="Proteomes" id="UP000237000"/>
    </source>
</evidence>
<keyword evidence="1 3" id="KW-0808">Transferase</keyword>
<name>A0A2P5DK32_TREOI</name>
<dbReference type="GO" id="GO:0016747">
    <property type="term" value="F:acyltransferase activity, transferring groups other than amino-acyl groups"/>
    <property type="evidence" value="ECO:0007669"/>
    <property type="project" value="UniProtKB-ARBA"/>
</dbReference>
<dbReference type="Proteomes" id="UP000237000">
    <property type="component" value="Unassembled WGS sequence"/>
</dbReference>
<proteinExistence type="predicted"/>
<organism evidence="3 4">
    <name type="scientific">Trema orientale</name>
    <name type="common">Charcoal tree</name>
    <name type="synonym">Celtis orientalis</name>
    <dbReference type="NCBI Taxonomy" id="63057"/>
    <lineage>
        <taxon>Eukaryota</taxon>
        <taxon>Viridiplantae</taxon>
        <taxon>Streptophyta</taxon>
        <taxon>Embryophyta</taxon>
        <taxon>Tracheophyta</taxon>
        <taxon>Spermatophyta</taxon>
        <taxon>Magnoliopsida</taxon>
        <taxon>eudicotyledons</taxon>
        <taxon>Gunneridae</taxon>
        <taxon>Pentapetalae</taxon>
        <taxon>rosids</taxon>
        <taxon>fabids</taxon>
        <taxon>Rosales</taxon>
        <taxon>Cannabaceae</taxon>
        <taxon>Trema</taxon>
    </lineage>
</organism>
<dbReference type="OrthoDB" id="1862401at2759"/>
<evidence type="ECO:0000256" key="1">
    <source>
        <dbReference type="ARBA" id="ARBA00022679"/>
    </source>
</evidence>
<protein>
    <submittedName>
        <fullName evidence="3">Transferase</fullName>
    </submittedName>
</protein>
<dbReference type="InParanoid" id="A0A2P5DK32"/>
<sequence length="227" mass="25078">MAEFEADFNRLLGKDESLEATEYHPLVPNLAVSHELAAVLAVQITLFPNCGTIIKDPTGLDAIFTKQWKDLDCGPNNRSLVSWEFKEVASDSVRGTFHLTQEIDDNDMILGFPADDRPRLEPPVPETYFGNCLRGKIVAAYAKGLVDKDGLDVAVKSIGEAIKSLDIGSVLDGAESWVSRSIGSSSSRRREPEVRGTRYTLLLVRLGLRFIVVIMDGEDQEKHTSFP</sequence>
<comment type="caution">
    <text evidence="3">The sequence shown here is derived from an EMBL/GenBank/DDBJ whole genome shotgun (WGS) entry which is preliminary data.</text>
</comment>
<evidence type="ECO:0000256" key="2">
    <source>
        <dbReference type="ARBA" id="ARBA00023315"/>
    </source>
</evidence>
<keyword evidence="2" id="KW-0012">Acyltransferase</keyword>
<dbReference type="AlphaFoldDB" id="A0A2P5DK32"/>
<gene>
    <name evidence="3" type="ORF">TorRG33x02_248940</name>
</gene>
<dbReference type="InterPro" id="IPR023213">
    <property type="entry name" value="CAT-like_dom_sf"/>
</dbReference>
<evidence type="ECO:0000313" key="3">
    <source>
        <dbReference type="EMBL" id="PON73636.1"/>
    </source>
</evidence>
<dbReference type="EMBL" id="JXTC01000265">
    <property type="protein sequence ID" value="PON73636.1"/>
    <property type="molecule type" value="Genomic_DNA"/>
</dbReference>
<dbReference type="PANTHER" id="PTHR31625">
    <property type="match status" value="1"/>
</dbReference>